<protein>
    <submittedName>
        <fullName evidence="2">Uncharacterized protein</fullName>
    </submittedName>
</protein>
<dbReference type="EMBL" id="JAAVMX010000003">
    <property type="protein sequence ID" value="KAF4510086.1"/>
    <property type="molecule type" value="Genomic_DNA"/>
</dbReference>
<evidence type="ECO:0000256" key="1">
    <source>
        <dbReference type="SAM" id="Phobius"/>
    </source>
</evidence>
<dbReference type="AlphaFoldDB" id="A0A8H4PTA1"/>
<gene>
    <name evidence="2" type="ORF">G6O67_002006</name>
</gene>
<name>A0A8H4PTA1_9HYPO</name>
<evidence type="ECO:0000313" key="2">
    <source>
        <dbReference type="EMBL" id="KAF4510086.1"/>
    </source>
</evidence>
<feature type="transmembrane region" description="Helical" evidence="1">
    <location>
        <begin position="12"/>
        <end position="38"/>
    </location>
</feature>
<keyword evidence="1" id="KW-0812">Transmembrane</keyword>
<sequence length="190" mass="20152">MLLVSVLTSTMVLFLVSVLTSTMVLFLVSVLTSTLVLLDQVDGAPVVQAVPPMVGRDMVEFDDSGKRADLLPGAQVEPCSGPDDAVKADPDDAGGVNVTVLVSTWEPPVVQWALKVASAEAVDRDKPLLDQEDVMDGVLPELSPVEGSIVRVNVSTTVSRESPDVCESPTVPKKLDTTVRVIHDPEVVLP</sequence>
<keyword evidence="1" id="KW-1133">Transmembrane helix</keyword>
<comment type="caution">
    <text evidence="2">The sequence shown here is derived from an EMBL/GenBank/DDBJ whole genome shotgun (WGS) entry which is preliminary data.</text>
</comment>
<keyword evidence="3" id="KW-1185">Reference proteome</keyword>
<proteinExistence type="predicted"/>
<reference evidence="2 3" key="1">
    <citation type="journal article" date="2020" name="Genome Biol. Evol.">
        <title>A new high-quality draft genome assembly of the Chinese cordyceps Ophiocordyceps sinensis.</title>
        <authorList>
            <person name="Shu R."/>
            <person name="Zhang J."/>
            <person name="Meng Q."/>
            <person name="Zhang H."/>
            <person name="Zhou G."/>
            <person name="Li M."/>
            <person name="Wu P."/>
            <person name="Zhao Y."/>
            <person name="Chen C."/>
            <person name="Qin Q."/>
        </authorList>
    </citation>
    <scope>NUCLEOTIDE SEQUENCE [LARGE SCALE GENOMIC DNA]</scope>
    <source>
        <strain evidence="2 3">IOZ07</strain>
    </source>
</reference>
<organism evidence="2 3">
    <name type="scientific">Ophiocordyceps sinensis</name>
    <dbReference type="NCBI Taxonomy" id="72228"/>
    <lineage>
        <taxon>Eukaryota</taxon>
        <taxon>Fungi</taxon>
        <taxon>Dikarya</taxon>
        <taxon>Ascomycota</taxon>
        <taxon>Pezizomycotina</taxon>
        <taxon>Sordariomycetes</taxon>
        <taxon>Hypocreomycetidae</taxon>
        <taxon>Hypocreales</taxon>
        <taxon>Ophiocordycipitaceae</taxon>
        <taxon>Ophiocordyceps</taxon>
    </lineage>
</organism>
<accession>A0A8H4PTA1</accession>
<keyword evidence="1" id="KW-0472">Membrane</keyword>
<dbReference type="Proteomes" id="UP000557566">
    <property type="component" value="Unassembled WGS sequence"/>
</dbReference>
<evidence type="ECO:0000313" key="3">
    <source>
        <dbReference type="Proteomes" id="UP000557566"/>
    </source>
</evidence>